<dbReference type="Proteomes" id="UP000192247">
    <property type="component" value="Unassembled WGS sequence"/>
</dbReference>
<reference evidence="2 3" key="1">
    <citation type="journal article" date="2017" name="Gigascience">
        <title>Draft genome of the honey bee ectoparasitic mite, Tropilaelaps mercedesae, is shaped by the parasitic life history.</title>
        <authorList>
            <person name="Dong X."/>
            <person name="Armstrong S.D."/>
            <person name="Xia D."/>
            <person name="Makepeace B.L."/>
            <person name="Darby A.C."/>
            <person name="Kadowaki T."/>
        </authorList>
    </citation>
    <scope>NUCLEOTIDE SEQUENCE [LARGE SCALE GENOMIC DNA]</scope>
    <source>
        <strain evidence="2">Wuxi-XJTLU</strain>
    </source>
</reference>
<protein>
    <submittedName>
        <fullName evidence="2">Uncharacterized protein</fullName>
    </submittedName>
</protein>
<evidence type="ECO:0000256" key="1">
    <source>
        <dbReference type="SAM" id="MobiDB-lite"/>
    </source>
</evidence>
<dbReference type="AlphaFoldDB" id="A0A1V9XLU7"/>
<name>A0A1V9XLU7_9ACAR</name>
<sequence length="170" mass="18007">MSETDEGSTGFELLDEEPPVDPGNVTPTPKTQSFAMRSAGPPRGSPVAKANPLVAEASAMQMSFPPAQNAPSVPSSVVVLGMRQQAADAAPKKSSASSGQLDACPECIDTPWPGPIFPLHFICVFFLDLLFDSDTFLLAISSQHGASFPDRVYYNGEDSFPGWCDVSLTP</sequence>
<feature type="region of interest" description="Disordered" evidence="1">
    <location>
        <begin position="1"/>
        <end position="49"/>
    </location>
</feature>
<organism evidence="2 3">
    <name type="scientific">Tropilaelaps mercedesae</name>
    <dbReference type="NCBI Taxonomy" id="418985"/>
    <lineage>
        <taxon>Eukaryota</taxon>
        <taxon>Metazoa</taxon>
        <taxon>Ecdysozoa</taxon>
        <taxon>Arthropoda</taxon>
        <taxon>Chelicerata</taxon>
        <taxon>Arachnida</taxon>
        <taxon>Acari</taxon>
        <taxon>Parasitiformes</taxon>
        <taxon>Mesostigmata</taxon>
        <taxon>Gamasina</taxon>
        <taxon>Dermanyssoidea</taxon>
        <taxon>Laelapidae</taxon>
        <taxon>Tropilaelaps</taxon>
    </lineage>
</organism>
<gene>
    <name evidence="2" type="ORF">BIW11_09047</name>
</gene>
<evidence type="ECO:0000313" key="2">
    <source>
        <dbReference type="EMBL" id="OQR74467.1"/>
    </source>
</evidence>
<accession>A0A1V9XLU7</accession>
<dbReference type="EMBL" id="MNPL01007924">
    <property type="protein sequence ID" value="OQR74467.1"/>
    <property type="molecule type" value="Genomic_DNA"/>
</dbReference>
<comment type="caution">
    <text evidence="2">The sequence shown here is derived from an EMBL/GenBank/DDBJ whole genome shotgun (WGS) entry which is preliminary data.</text>
</comment>
<keyword evidence="3" id="KW-1185">Reference proteome</keyword>
<proteinExistence type="predicted"/>
<dbReference type="InParanoid" id="A0A1V9XLU7"/>
<feature type="compositionally biased region" description="Polar residues" evidence="1">
    <location>
        <begin position="25"/>
        <end position="35"/>
    </location>
</feature>
<evidence type="ECO:0000313" key="3">
    <source>
        <dbReference type="Proteomes" id="UP000192247"/>
    </source>
</evidence>